<dbReference type="InterPro" id="IPR005807">
    <property type="entry name" value="SecE_bac"/>
</dbReference>
<feature type="compositionally biased region" description="Basic and acidic residues" evidence="9">
    <location>
        <begin position="17"/>
        <end position="29"/>
    </location>
</feature>
<dbReference type="Pfam" id="PF00584">
    <property type="entry name" value="SecE"/>
    <property type="match status" value="1"/>
</dbReference>
<sequence length="190" mass="20967">MADRPSRGENDADLGDDVVRDDDLERDLGDESDLDEERVRDDDYERDFGQSEPPDPLGQAEPAVTEAHLAEQGPDRTRRRSRAERAERAERAAAAGRAGNELQQAAVPNGEPAAVEEHHHSNEPAHPRKGLFGRAADFLRASYAELRRVQWPDRRQVGQGTAVTMGFVIVAGAYLGLLDAIWNPIIQAIL</sequence>
<comment type="subunit">
    <text evidence="8">Component of the Sec protein translocase complex. Heterotrimer consisting of SecY, SecE and SecG subunits. The heterotrimers can form oligomers, although 1 heterotrimer is thought to be able to translocate proteins. Interacts with the ribosome. Interacts with SecDF, and other proteins may be involved. Interacts with SecA.</text>
</comment>
<feature type="compositionally biased region" description="Basic and acidic residues" evidence="9">
    <location>
        <begin position="37"/>
        <end position="49"/>
    </location>
</feature>
<accession>A0A9X3S3S9</accession>
<dbReference type="GO" id="GO:0005886">
    <property type="term" value="C:plasma membrane"/>
    <property type="evidence" value="ECO:0007669"/>
    <property type="project" value="UniProtKB-SubCell"/>
</dbReference>
<keyword evidence="11" id="KW-1185">Reference proteome</keyword>
<feature type="compositionally biased region" description="Basic and acidic residues" evidence="9">
    <location>
        <begin position="115"/>
        <end position="126"/>
    </location>
</feature>
<dbReference type="NCBIfam" id="TIGR00964">
    <property type="entry name" value="secE_bact"/>
    <property type="match status" value="1"/>
</dbReference>
<keyword evidence="7 8" id="KW-0472">Membrane</keyword>
<evidence type="ECO:0000256" key="3">
    <source>
        <dbReference type="ARBA" id="ARBA00022692"/>
    </source>
</evidence>
<organism evidence="10 11">
    <name type="scientific">Solirubrobacter ginsenosidimutans</name>
    <dbReference type="NCBI Taxonomy" id="490573"/>
    <lineage>
        <taxon>Bacteria</taxon>
        <taxon>Bacillati</taxon>
        <taxon>Actinomycetota</taxon>
        <taxon>Thermoleophilia</taxon>
        <taxon>Solirubrobacterales</taxon>
        <taxon>Solirubrobacteraceae</taxon>
        <taxon>Solirubrobacter</taxon>
    </lineage>
</organism>
<dbReference type="GO" id="GO:0006605">
    <property type="term" value="P:protein targeting"/>
    <property type="evidence" value="ECO:0007669"/>
    <property type="project" value="UniProtKB-UniRule"/>
</dbReference>
<dbReference type="GO" id="GO:0008320">
    <property type="term" value="F:protein transmembrane transporter activity"/>
    <property type="evidence" value="ECO:0007669"/>
    <property type="project" value="UniProtKB-UniRule"/>
</dbReference>
<evidence type="ECO:0000256" key="6">
    <source>
        <dbReference type="ARBA" id="ARBA00023010"/>
    </source>
</evidence>
<evidence type="ECO:0000256" key="8">
    <source>
        <dbReference type="HAMAP-Rule" id="MF_00422"/>
    </source>
</evidence>
<evidence type="ECO:0000313" key="11">
    <source>
        <dbReference type="Proteomes" id="UP001149140"/>
    </source>
</evidence>
<keyword evidence="6 8" id="KW-0811">Translocation</keyword>
<evidence type="ECO:0000256" key="2">
    <source>
        <dbReference type="ARBA" id="ARBA00022448"/>
    </source>
</evidence>
<dbReference type="EMBL" id="JAPDOD010000039">
    <property type="protein sequence ID" value="MDA0164939.1"/>
    <property type="molecule type" value="Genomic_DNA"/>
</dbReference>
<name>A0A9X3S3S9_9ACTN</name>
<comment type="subcellular location">
    <subcellularLocation>
        <location evidence="8">Cell membrane</location>
        <topology evidence="8">Single-pass membrane protein</topology>
    </subcellularLocation>
    <subcellularLocation>
        <location evidence="1">Membrane</location>
    </subcellularLocation>
</comment>
<keyword evidence="4 8" id="KW-0653">Protein transport</keyword>
<evidence type="ECO:0000256" key="5">
    <source>
        <dbReference type="ARBA" id="ARBA00022989"/>
    </source>
</evidence>
<comment type="similarity">
    <text evidence="8">Belongs to the SecE/SEC61-gamma family.</text>
</comment>
<dbReference type="Gene3D" id="1.20.5.1030">
    <property type="entry name" value="Preprotein translocase secy subunit"/>
    <property type="match status" value="1"/>
</dbReference>
<dbReference type="GO" id="GO:0043952">
    <property type="term" value="P:protein transport by the Sec complex"/>
    <property type="evidence" value="ECO:0007669"/>
    <property type="project" value="UniProtKB-UniRule"/>
</dbReference>
<keyword evidence="2 8" id="KW-0813">Transport</keyword>
<proteinExistence type="inferred from homology"/>
<dbReference type="InterPro" id="IPR038379">
    <property type="entry name" value="SecE_sf"/>
</dbReference>
<gene>
    <name evidence="8 10" type="primary">secE</name>
    <name evidence="10" type="ORF">OM076_32010</name>
</gene>
<feature type="transmembrane region" description="Helical" evidence="8">
    <location>
        <begin position="157"/>
        <end position="177"/>
    </location>
</feature>
<dbReference type="InterPro" id="IPR001901">
    <property type="entry name" value="Translocase_SecE/Sec61-g"/>
</dbReference>
<reference evidence="10" key="1">
    <citation type="submission" date="2022-10" db="EMBL/GenBank/DDBJ databases">
        <title>The WGS of Solirubrobacter ginsenosidimutans DSM 21036.</title>
        <authorList>
            <person name="Jiang Z."/>
        </authorList>
    </citation>
    <scope>NUCLEOTIDE SEQUENCE</scope>
    <source>
        <strain evidence="10">DSM 21036</strain>
    </source>
</reference>
<keyword evidence="3 8" id="KW-0812">Transmembrane</keyword>
<evidence type="ECO:0000313" key="10">
    <source>
        <dbReference type="EMBL" id="MDA0164939.1"/>
    </source>
</evidence>
<dbReference type="Proteomes" id="UP001149140">
    <property type="component" value="Unassembled WGS sequence"/>
</dbReference>
<dbReference type="GO" id="GO:0065002">
    <property type="term" value="P:intracellular protein transmembrane transport"/>
    <property type="evidence" value="ECO:0007669"/>
    <property type="project" value="UniProtKB-UniRule"/>
</dbReference>
<comment type="caution">
    <text evidence="10">The sequence shown here is derived from an EMBL/GenBank/DDBJ whole genome shotgun (WGS) entry which is preliminary data.</text>
</comment>
<evidence type="ECO:0000256" key="4">
    <source>
        <dbReference type="ARBA" id="ARBA00022927"/>
    </source>
</evidence>
<feature type="compositionally biased region" description="Basic and acidic residues" evidence="9">
    <location>
        <begin position="1"/>
        <end position="10"/>
    </location>
</feature>
<dbReference type="HAMAP" id="MF_00422">
    <property type="entry name" value="SecE"/>
    <property type="match status" value="1"/>
</dbReference>
<evidence type="ECO:0000256" key="9">
    <source>
        <dbReference type="SAM" id="MobiDB-lite"/>
    </source>
</evidence>
<dbReference type="AlphaFoldDB" id="A0A9X3S3S9"/>
<evidence type="ECO:0000256" key="7">
    <source>
        <dbReference type="ARBA" id="ARBA00023136"/>
    </source>
</evidence>
<protein>
    <recommendedName>
        <fullName evidence="8">Protein translocase subunit SecE</fullName>
    </recommendedName>
</protein>
<comment type="function">
    <text evidence="8">Essential subunit of the Sec protein translocation channel SecYEG. Clamps together the 2 halves of SecY. May contact the channel plug during translocation.</text>
</comment>
<keyword evidence="8" id="KW-1003">Cell membrane</keyword>
<evidence type="ECO:0000256" key="1">
    <source>
        <dbReference type="ARBA" id="ARBA00004370"/>
    </source>
</evidence>
<keyword evidence="5 8" id="KW-1133">Transmembrane helix</keyword>
<dbReference type="GO" id="GO:0009306">
    <property type="term" value="P:protein secretion"/>
    <property type="evidence" value="ECO:0007669"/>
    <property type="project" value="UniProtKB-UniRule"/>
</dbReference>
<feature type="region of interest" description="Disordered" evidence="9">
    <location>
        <begin position="1"/>
        <end position="130"/>
    </location>
</feature>